<evidence type="ECO:0000313" key="3">
    <source>
        <dbReference type="EMBL" id="CAA70272.1"/>
    </source>
</evidence>
<protein>
    <submittedName>
        <fullName evidence="3">Immediate-early transactivator</fullName>
    </submittedName>
</protein>
<keyword evidence="1" id="KW-0244">Early protein</keyword>
<sequence length="429" mass="48860">MLECRGLSDPGHHTVPTARRMAQQMLEAGALDQMMEGLPSDFDFDTSDEEGELSDSPPVEEPTGPVRDVVYEPDPLFDDPPPTPSPDVKPPSPKARKRALSPEIVHNSPLLRDTTKYEPAPKRSYSYHPRRSPQRENANQKQKRGPDSRRPNRWNQKSQKQYWSPKPLLDYSKIPRAEYKNAKLLVPTTGKLRPEFYTDRFVDAIIQNAARNCPVSEKAVSLKNIEESFKLLNSFFNSGINKDHWLSTRYFAIFNNGLVVLTHMLDEQLAWAYACLKHGRELPTDDILMSTSEKLSQQLVIKLIEVIKCIEKDGIFSRILKGVADAVCLKAQFLRGMITLKRTPCSLPMYTLFVYVLTIPTLRTRVIRDPLLTQCKDVVLKYQPGDCITLLKAALNCHQCNKDCDKCKYILDPLLGQTHRTKGVFFVCE</sequence>
<reference evidence="3" key="1">
    <citation type="submission" date="1996-10" db="EMBL/GenBank/DDBJ databases">
        <authorList>
            <person name="Pepper S.D.V."/>
        </authorList>
    </citation>
    <scope>NUCLEOTIDE SEQUENCE</scope>
    <source>
        <strain evidence="3">G24</strain>
    </source>
</reference>
<accession>P88994</accession>
<evidence type="ECO:0000256" key="2">
    <source>
        <dbReference type="SAM" id="MobiDB-lite"/>
    </source>
</evidence>
<proteinExistence type="predicted"/>
<dbReference type="InterPro" id="IPR008648">
    <property type="entry name" value="ICP27-like"/>
</dbReference>
<evidence type="ECO:0000256" key="1">
    <source>
        <dbReference type="ARBA" id="ARBA00022518"/>
    </source>
</evidence>
<feature type="compositionally biased region" description="Pro residues" evidence="2">
    <location>
        <begin position="78"/>
        <end position="93"/>
    </location>
</feature>
<feature type="compositionally biased region" description="Acidic residues" evidence="2">
    <location>
        <begin position="42"/>
        <end position="53"/>
    </location>
</feature>
<organismHost>
    <name type="scientific">Apodemus sylvaticus</name>
    <name type="common">European woodmouse</name>
    <dbReference type="NCBI Taxonomy" id="10129"/>
</organismHost>
<feature type="region of interest" description="Disordered" evidence="2">
    <location>
        <begin position="30"/>
        <end position="161"/>
    </location>
</feature>
<organism evidence="3">
    <name type="scientific">Murid herpesvirus 4</name>
    <name type="common">MuHV-4</name>
    <name type="synonym">Murine gammaherpesvirus 68</name>
    <dbReference type="NCBI Taxonomy" id="33708"/>
    <lineage>
        <taxon>Viruses</taxon>
        <taxon>Duplodnaviria</taxon>
        <taxon>Heunggongvirae</taxon>
        <taxon>Peploviricota</taxon>
        <taxon>Herviviricetes</taxon>
        <taxon>Herpesvirales</taxon>
        <taxon>Orthoherpesviridae</taxon>
        <taxon>Gammaherpesvirinae</taxon>
        <taxon>Rhadinovirus</taxon>
        <taxon>Rhadinovirus muridgamma4</taxon>
    </lineage>
</organism>
<dbReference type="EMBL" id="Y09060">
    <property type="protein sequence ID" value="CAA70272.1"/>
    <property type="molecule type" value="Genomic_DNA"/>
</dbReference>
<dbReference type="Pfam" id="PF05459">
    <property type="entry name" value="Herpes_UL69"/>
    <property type="match status" value="1"/>
</dbReference>
<reference evidence="3" key="2">
    <citation type="journal article" date="1997" name="J. Gen. Virol.">
        <title>Genetic content and preliminary transcriptional analysis of a representative region of murine gammaherpesvirus 68.</title>
        <authorList>
            <person name="Mackett M."/>
            <person name="Stewart J.P."/>
            <person name="de V Pepper S."/>
            <person name="Chee M."/>
            <person name="Efstathiou S."/>
            <person name="Nash A.A."/>
            <person name="Arrand J.R."/>
        </authorList>
    </citation>
    <scope>NUCLEOTIDE SEQUENCE</scope>
    <source>
        <strain evidence="3">G24</strain>
    </source>
</reference>
<name>P88994_MHV68</name>
<dbReference type="GO" id="GO:0006355">
    <property type="term" value="P:regulation of DNA-templated transcription"/>
    <property type="evidence" value="ECO:0007669"/>
    <property type="project" value="InterPro"/>
</dbReference>